<feature type="region of interest" description="Disordered" evidence="1">
    <location>
        <begin position="1"/>
        <end position="23"/>
    </location>
</feature>
<evidence type="ECO:0000313" key="2">
    <source>
        <dbReference type="EMBL" id="TDX48831.1"/>
    </source>
</evidence>
<evidence type="ECO:0000313" key="3">
    <source>
        <dbReference type="Proteomes" id="UP000295832"/>
    </source>
</evidence>
<comment type="caution">
    <text evidence="2">The sequence shown here is derived from an EMBL/GenBank/DDBJ whole genome shotgun (WGS) entry which is preliminary data.</text>
</comment>
<dbReference type="RefSeq" id="WP_276330855.1">
    <property type="nucleotide sequence ID" value="NZ_SOEG01000025.1"/>
</dbReference>
<sequence>MCNQQNSDKDNKKRTLIGNKKTKKDITKIQKLEEKLESATKDND</sequence>
<dbReference type="EMBL" id="SOEG01000025">
    <property type="protein sequence ID" value="TDX48831.1"/>
    <property type="molecule type" value="Genomic_DNA"/>
</dbReference>
<keyword evidence="3" id="KW-1185">Reference proteome</keyword>
<dbReference type="Proteomes" id="UP000295832">
    <property type="component" value="Unassembled WGS sequence"/>
</dbReference>
<reference evidence="2 3" key="1">
    <citation type="submission" date="2019-03" db="EMBL/GenBank/DDBJ databases">
        <title>Subsurface microbial communities from deep shales in Ohio and West Virginia, USA.</title>
        <authorList>
            <person name="Wrighton K."/>
        </authorList>
    </citation>
    <scope>NUCLEOTIDE SEQUENCE [LARGE SCALE GENOMIC DNA]</scope>
    <source>
        <strain evidence="2 3">MSL 6dP</strain>
    </source>
</reference>
<accession>A0A4R8GY95</accession>
<dbReference type="AlphaFoldDB" id="A0A4R8GY95"/>
<organism evidence="2 3">
    <name type="scientific">Orenia marismortui</name>
    <dbReference type="NCBI Taxonomy" id="46469"/>
    <lineage>
        <taxon>Bacteria</taxon>
        <taxon>Bacillati</taxon>
        <taxon>Bacillota</taxon>
        <taxon>Clostridia</taxon>
        <taxon>Halanaerobiales</taxon>
        <taxon>Halobacteroidaceae</taxon>
        <taxon>Orenia</taxon>
    </lineage>
</organism>
<proteinExistence type="predicted"/>
<protein>
    <submittedName>
        <fullName evidence="2">Uncharacterized protein</fullName>
    </submittedName>
</protein>
<gene>
    <name evidence="2" type="ORF">C7959_12510</name>
</gene>
<name>A0A4R8GY95_9FIRM</name>
<feature type="compositionally biased region" description="Basic residues" evidence="1">
    <location>
        <begin position="14"/>
        <end position="23"/>
    </location>
</feature>
<evidence type="ECO:0000256" key="1">
    <source>
        <dbReference type="SAM" id="MobiDB-lite"/>
    </source>
</evidence>